<gene>
    <name evidence="2" type="ORF">DMC30DRAFT_191417</name>
</gene>
<dbReference type="Proteomes" id="UP000311382">
    <property type="component" value="Unassembled WGS sequence"/>
</dbReference>
<organism evidence="2 3">
    <name type="scientific">Rhodotorula diobovata</name>
    <dbReference type="NCBI Taxonomy" id="5288"/>
    <lineage>
        <taxon>Eukaryota</taxon>
        <taxon>Fungi</taxon>
        <taxon>Dikarya</taxon>
        <taxon>Basidiomycota</taxon>
        <taxon>Pucciniomycotina</taxon>
        <taxon>Microbotryomycetes</taxon>
        <taxon>Sporidiobolales</taxon>
        <taxon>Sporidiobolaceae</taxon>
        <taxon>Rhodotorula</taxon>
    </lineage>
</organism>
<evidence type="ECO:0000313" key="2">
    <source>
        <dbReference type="EMBL" id="TNY24204.1"/>
    </source>
</evidence>
<feature type="compositionally biased region" description="Basic residues" evidence="1">
    <location>
        <begin position="330"/>
        <end position="347"/>
    </location>
</feature>
<dbReference type="EMBL" id="SOZI01000004">
    <property type="protein sequence ID" value="TNY24204.1"/>
    <property type="molecule type" value="Genomic_DNA"/>
</dbReference>
<accession>A0A5C5G746</accession>
<reference evidence="2 3" key="1">
    <citation type="submission" date="2019-03" db="EMBL/GenBank/DDBJ databases">
        <title>Rhodosporidium diobovatum UCD-FST 08-225 genome sequencing, assembly, and annotation.</title>
        <authorList>
            <person name="Fakankun I.U."/>
            <person name="Fristensky B."/>
            <person name="Levin D.B."/>
        </authorList>
    </citation>
    <scope>NUCLEOTIDE SEQUENCE [LARGE SCALE GENOMIC DNA]</scope>
    <source>
        <strain evidence="2 3">UCD-FST 08-225</strain>
    </source>
</reference>
<dbReference type="AlphaFoldDB" id="A0A5C5G746"/>
<sequence length="347" mass="36626">MDIRKSHNPILNSALTEPRWRVRGKATTHGTRLISAVRATRARSCLTVVFLACVLLIRDGQNEGGAGLASRGKSRVLKELAQRLCLSPLRATSPHSLLPPESRTSPGPVRSTCGSPVVPRSLVLALSLPPPAQPAAAPAAFPLRRGPLEVLGVLHARGSVGSCAASVRRAPRACEREREGEGRGQLAHLLDEPQRLDPLPRKPRDPAASSVPCRRRGDVAPPPVRLAAPPGRECVPGGGGVGGRGRAGECRVGVVSSLERPEAGVEGEEVGEVGEAWRRRVEVSRGEGQAGSERESESQARGGGNDAHLAETRSRRLSGAVRGLEPRVSRAPHVRGARKRGVPAHAP</sequence>
<protein>
    <submittedName>
        <fullName evidence="2">Uncharacterized protein</fullName>
    </submittedName>
</protein>
<comment type="caution">
    <text evidence="2">The sequence shown here is derived from an EMBL/GenBank/DDBJ whole genome shotgun (WGS) entry which is preliminary data.</text>
</comment>
<name>A0A5C5G746_9BASI</name>
<evidence type="ECO:0000256" key="1">
    <source>
        <dbReference type="SAM" id="MobiDB-lite"/>
    </source>
</evidence>
<feature type="region of interest" description="Disordered" evidence="1">
    <location>
        <begin position="281"/>
        <end position="347"/>
    </location>
</feature>
<feature type="compositionally biased region" description="Basic and acidic residues" evidence="1">
    <location>
        <begin position="189"/>
        <end position="205"/>
    </location>
</feature>
<proteinExistence type="predicted"/>
<feature type="region of interest" description="Disordered" evidence="1">
    <location>
        <begin position="175"/>
        <end position="247"/>
    </location>
</feature>
<feature type="compositionally biased region" description="Low complexity" evidence="1">
    <location>
        <begin position="225"/>
        <end position="235"/>
    </location>
</feature>
<evidence type="ECO:0000313" key="3">
    <source>
        <dbReference type="Proteomes" id="UP000311382"/>
    </source>
</evidence>
<keyword evidence="3" id="KW-1185">Reference proteome</keyword>
<feature type="compositionally biased region" description="Gly residues" evidence="1">
    <location>
        <begin position="236"/>
        <end position="245"/>
    </location>
</feature>